<feature type="transmembrane region" description="Helical" evidence="9">
    <location>
        <begin position="350"/>
        <end position="371"/>
    </location>
</feature>
<evidence type="ECO:0000313" key="11">
    <source>
        <dbReference type="Proteomes" id="UP000801428"/>
    </source>
</evidence>
<evidence type="ECO:0000256" key="9">
    <source>
        <dbReference type="SAM" id="Phobius"/>
    </source>
</evidence>
<evidence type="ECO:0000256" key="2">
    <source>
        <dbReference type="ARBA" id="ARBA00008335"/>
    </source>
</evidence>
<feature type="transmembrane region" description="Helical" evidence="9">
    <location>
        <begin position="391"/>
        <end position="408"/>
    </location>
</feature>
<dbReference type="AlphaFoldDB" id="A0A9P4TKY4"/>
<dbReference type="GO" id="GO:0012505">
    <property type="term" value="C:endomembrane system"/>
    <property type="evidence" value="ECO:0007669"/>
    <property type="project" value="UniProtKB-SubCell"/>
</dbReference>
<keyword evidence="11" id="KW-1185">Reference proteome</keyword>
<dbReference type="GO" id="GO:0006811">
    <property type="term" value="P:monoatomic ion transport"/>
    <property type="evidence" value="ECO:0007669"/>
    <property type="project" value="UniProtKB-KW"/>
</dbReference>
<feature type="transmembrane region" description="Helical" evidence="9">
    <location>
        <begin position="446"/>
        <end position="464"/>
    </location>
</feature>
<keyword evidence="4 9" id="KW-0812">Transmembrane</keyword>
<dbReference type="OrthoDB" id="2241241at2759"/>
<keyword evidence="3" id="KW-0813">Transport</keyword>
<feature type="transmembrane region" description="Helical" evidence="9">
    <location>
        <begin position="553"/>
        <end position="573"/>
    </location>
</feature>
<evidence type="ECO:0000256" key="7">
    <source>
        <dbReference type="ARBA" id="ARBA00023136"/>
    </source>
</evidence>
<keyword evidence="7 9" id="KW-0472">Membrane</keyword>
<evidence type="ECO:0000256" key="3">
    <source>
        <dbReference type="ARBA" id="ARBA00022448"/>
    </source>
</evidence>
<sequence length="599" mass="66872">MATPVAAANRPSTTAESEQKESASTEVSIHSRSPRSYQGRHSYGDTVSYAAVRIEAATPLISTGNRVCILLGVLLLSWVYDMDYRLRRTYIRLASKEMAGQPHVVTLNVIRILCLIIDPAAAKLSDVFGRLEILLVTLAFTVGGTMITAAASKTDTVVVGNTFYEIGNRMATLILHVIIADVTSLRGRLLFILIPDIPNLVNFWVYSRLGHLMIVKLSWHTGLWLWCAVYPICAMPLVYFMWQLRRKTKIAGLHQNYKKSLPERGILESAKILFWELDAIGNLIFLIGFGVFLSPFAVKISEDNGSLNWKNKYFAPMVIGALILPVWVAYERRAPHPMVPVYILKDRAAWGPLGVTFFGLFAWALEGPFLYPVLRIAFDLNDYESKVIASIYDYNVTVSALIVGAVVYRLRRLKWFILTGTLISLISYALMIYFQGELGTQNGVVASQLLMGIAAGFFFVPALVSLQACVKHEHVAVITGLNCTISGIGNACGSMALASFADYLLMKKIYKELGEAGRKWAEQPFLPLPQHPVGDHERHIVNLIYKHFQRVRCFAGGAMTIAVGIFAFCVRNPRLSDTPTLPYDVIRKHRDHRDHDGEE</sequence>
<organism evidence="10 11">
    <name type="scientific">Curvularia kusanoi</name>
    <name type="common">Cochliobolus kusanoi</name>
    <dbReference type="NCBI Taxonomy" id="90978"/>
    <lineage>
        <taxon>Eukaryota</taxon>
        <taxon>Fungi</taxon>
        <taxon>Dikarya</taxon>
        <taxon>Ascomycota</taxon>
        <taxon>Pezizomycotina</taxon>
        <taxon>Dothideomycetes</taxon>
        <taxon>Pleosporomycetidae</taxon>
        <taxon>Pleosporales</taxon>
        <taxon>Pleosporineae</taxon>
        <taxon>Pleosporaceae</taxon>
        <taxon>Curvularia</taxon>
    </lineage>
</organism>
<dbReference type="GO" id="GO:0005886">
    <property type="term" value="C:plasma membrane"/>
    <property type="evidence" value="ECO:0007669"/>
    <property type="project" value="TreeGrafter"/>
</dbReference>
<dbReference type="GO" id="GO:0022857">
    <property type="term" value="F:transmembrane transporter activity"/>
    <property type="evidence" value="ECO:0007669"/>
    <property type="project" value="TreeGrafter"/>
</dbReference>
<evidence type="ECO:0000256" key="8">
    <source>
        <dbReference type="SAM" id="MobiDB-lite"/>
    </source>
</evidence>
<feature type="transmembrane region" description="Helical" evidence="9">
    <location>
        <begin position="272"/>
        <end position="293"/>
    </location>
</feature>
<evidence type="ECO:0000256" key="5">
    <source>
        <dbReference type="ARBA" id="ARBA00022989"/>
    </source>
</evidence>
<dbReference type="InterPro" id="IPR036259">
    <property type="entry name" value="MFS_trans_sf"/>
</dbReference>
<dbReference type="SUPFAM" id="SSF103473">
    <property type="entry name" value="MFS general substrate transporter"/>
    <property type="match status" value="1"/>
</dbReference>
<reference evidence="10" key="1">
    <citation type="submission" date="2019-04" db="EMBL/GenBank/DDBJ databases">
        <title>Sequencing of skin fungus with MAO and IRED activity.</title>
        <authorList>
            <person name="Marsaioli A.J."/>
            <person name="Bonatto J.M.C."/>
            <person name="Reis Junior O."/>
        </authorList>
    </citation>
    <scope>NUCLEOTIDE SEQUENCE</scope>
    <source>
        <strain evidence="10">30M1</strain>
    </source>
</reference>
<dbReference type="Proteomes" id="UP000801428">
    <property type="component" value="Unassembled WGS sequence"/>
</dbReference>
<dbReference type="Gene3D" id="1.20.1250.20">
    <property type="entry name" value="MFS general substrate transporter like domains"/>
    <property type="match status" value="2"/>
</dbReference>
<feature type="transmembrane region" description="Helical" evidence="9">
    <location>
        <begin position="223"/>
        <end position="242"/>
    </location>
</feature>
<evidence type="ECO:0000256" key="1">
    <source>
        <dbReference type="ARBA" id="ARBA00004127"/>
    </source>
</evidence>
<feature type="transmembrane region" description="Helical" evidence="9">
    <location>
        <begin position="63"/>
        <end position="81"/>
    </location>
</feature>
<accession>A0A9P4TKY4</accession>
<feature type="transmembrane region" description="Helical" evidence="9">
    <location>
        <begin position="313"/>
        <end position="330"/>
    </location>
</feature>
<feature type="transmembrane region" description="Helical" evidence="9">
    <location>
        <begin position="173"/>
        <end position="194"/>
    </location>
</feature>
<evidence type="ECO:0000256" key="6">
    <source>
        <dbReference type="ARBA" id="ARBA00023065"/>
    </source>
</evidence>
<comment type="similarity">
    <text evidence="2">Belongs to the major facilitator superfamily.</text>
</comment>
<feature type="transmembrane region" description="Helical" evidence="9">
    <location>
        <begin position="133"/>
        <end position="152"/>
    </location>
</feature>
<gene>
    <name evidence="10" type="primary">ARN1_2</name>
    <name evidence="10" type="ORF">E8E13_010077</name>
</gene>
<feature type="region of interest" description="Disordered" evidence="8">
    <location>
        <begin position="1"/>
        <end position="40"/>
    </location>
</feature>
<protein>
    <submittedName>
        <fullName evidence="10">Siderophore transporter</fullName>
    </submittedName>
</protein>
<feature type="transmembrane region" description="Helical" evidence="9">
    <location>
        <begin position="415"/>
        <end position="434"/>
    </location>
</feature>
<comment type="caution">
    <text evidence="10">The sequence shown here is derived from an EMBL/GenBank/DDBJ whole genome shotgun (WGS) entry which is preliminary data.</text>
</comment>
<dbReference type="EMBL" id="SWKU01000002">
    <property type="protein sequence ID" value="KAF3009797.1"/>
    <property type="molecule type" value="Genomic_DNA"/>
</dbReference>
<proteinExistence type="inferred from homology"/>
<feature type="compositionally biased region" description="Polar residues" evidence="8">
    <location>
        <begin position="24"/>
        <end position="36"/>
    </location>
</feature>
<dbReference type="PANTHER" id="PTHR23501">
    <property type="entry name" value="MAJOR FACILITATOR SUPERFAMILY"/>
    <property type="match status" value="1"/>
</dbReference>
<dbReference type="PANTHER" id="PTHR23501:SF92">
    <property type="entry name" value="GLUTATHIONE EXCHANGER 1-RELATED"/>
    <property type="match status" value="1"/>
</dbReference>
<name>A0A9P4TKY4_CURKU</name>
<keyword evidence="5 9" id="KW-1133">Transmembrane helix</keyword>
<evidence type="ECO:0000313" key="10">
    <source>
        <dbReference type="EMBL" id="KAF3009797.1"/>
    </source>
</evidence>
<evidence type="ECO:0000256" key="4">
    <source>
        <dbReference type="ARBA" id="ARBA00022692"/>
    </source>
</evidence>
<comment type="subcellular location">
    <subcellularLocation>
        <location evidence="1">Endomembrane system</location>
        <topology evidence="1">Multi-pass membrane protein</topology>
    </subcellularLocation>
</comment>
<keyword evidence="6" id="KW-0406">Ion transport</keyword>